<keyword evidence="1" id="KW-0472">Membrane</keyword>
<dbReference type="Proteomes" id="UP000034037">
    <property type="component" value="Chromosome"/>
</dbReference>
<proteinExistence type="predicted"/>
<accession>A0A0F6Z700</accession>
<dbReference type="EMBL" id="CP011309">
    <property type="protein sequence ID" value="AKF27771.1"/>
    <property type="molecule type" value="Genomic_DNA"/>
</dbReference>
<dbReference type="AlphaFoldDB" id="A0A0F6Z700"/>
<dbReference type="HOGENOM" id="CLU_1755763_0_0_11"/>
<dbReference type="PATRIC" id="fig|92706.3.peg.1987"/>
<evidence type="ECO:0000313" key="2">
    <source>
        <dbReference type="EMBL" id="AKF27771.1"/>
    </source>
</evidence>
<reference evidence="2 3" key="1">
    <citation type="submission" date="2015-04" db="EMBL/GenBank/DDBJ databases">
        <title>Complete Genome Sequence of Brevibacterium flavum ATCC 15168.</title>
        <authorList>
            <person name="Ahn J."/>
            <person name="Park G."/>
            <person name="Jeon W."/>
            <person name="Jang Y."/>
            <person name="Jang M."/>
            <person name="Lee H."/>
            <person name="Lee H."/>
        </authorList>
    </citation>
    <scope>NUCLEOTIDE SEQUENCE [LARGE SCALE GENOMIC DNA]</scope>
    <source>
        <strain evidence="2 3">ATCC 15168</strain>
    </source>
</reference>
<name>A0A0F6Z700_9CORY</name>
<feature type="transmembrane region" description="Helical" evidence="1">
    <location>
        <begin position="108"/>
        <end position="127"/>
    </location>
</feature>
<organism evidence="2 3">
    <name type="scientific">[Brevibacterium] flavum</name>
    <dbReference type="NCBI Taxonomy" id="92706"/>
    <lineage>
        <taxon>Bacteria</taxon>
        <taxon>Bacillati</taxon>
        <taxon>Actinomycetota</taxon>
        <taxon>Actinomycetes</taxon>
        <taxon>Mycobacteriales</taxon>
        <taxon>Corynebacteriaceae</taxon>
        <taxon>Corynebacterium</taxon>
    </lineage>
</organism>
<evidence type="ECO:0000313" key="3">
    <source>
        <dbReference type="Proteomes" id="UP000034037"/>
    </source>
</evidence>
<feature type="transmembrane region" description="Helical" evidence="1">
    <location>
        <begin position="83"/>
        <end position="102"/>
    </location>
</feature>
<keyword evidence="3" id="KW-1185">Reference proteome</keyword>
<feature type="transmembrane region" description="Helical" evidence="1">
    <location>
        <begin position="48"/>
        <end position="71"/>
    </location>
</feature>
<keyword evidence="1" id="KW-0812">Transmembrane</keyword>
<dbReference type="RefSeq" id="WP_003861761.1">
    <property type="nucleotide sequence ID" value="NZ_CP011309.1"/>
</dbReference>
<sequence length="148" mass="15843">MAGWQSALSRAAPRVAALTWAAYAVTRVAAYASTSPPQLQQVHEILPLWIPWTVVATLLVLGGLVPPRAGLRSKALARGMRQWGSVISTMTLGIWAVAFLLADASRGWVSAVNYFMLTAFAVLSGWIMSREVASVRAVQGGDAYAPMD</sequence>
<keyword evidence="1" id="KW-1133">Transmembrane helix</keyword>
<evidence type="ECO:0000256" key="1">
    <source>
        <dbReference type="SAM" id="Phobius"/>
    </source>
</evidence>
<protein>
    <submittedName>
        <fullName evidence="2">Uncharacterized protein</fullName>
    </submittedName>
</protein>
<gene>
    <name evidence="2" type="ORF">YH66_09515</name>
</gene>